<dbReference type="InterPro" id="IPR029066">
    <property type="entry name" value="PLP-binding_barrel"/>
</dbReference>
<gene>
    <name evidence="6" type="ORF">SAMN04489718_1713</name>
</gene>
<dbReference type="EMBL" id="FNKO01000001">
    <property type="protein sequence ID" value="SDQ42531.1"/>
    <property type="molecule type" value="Genomic_DNA"/>
</dbReference>
<feature type="modified residue" description="N6-(pyridoxal phosphate)lysine" evidence="2 3">
    <location>
        <position position="45"/>
    </location>
</feature>
<evidence type="ECO:0000313" key="6">
    <source>
        <dbReference type="EMBL" id="SDQ42531.1"/>
    </source>
</evidence>
<dbReference type="OrthoDB" id="9804072at2"/>
<feature type="domain" description="Alanine racemase N-terminal" evidence="5">
    <location>
        <begin position="20"/>
        <end position="242"/>
    </location>
</feature>
<dbReference type="Proteomes" id="UP000199301">
    <property type="component" value="Unassembled WGS sequence"/>
</dbReference>
<dbReference type="STRING" id="995062.SAMN04489718_1713"/>
<evidence type="ECO:0000256" key="1">
    <source>
        <dbReference type="ARBA" id="ARBA00022898"/>
    </source>
</evidence>
<dbReference type="Pfam" id="PF01168">
    <property type="entry name" value="Ala_racemase_N"/>
    <property type="match status" value="1"/>
</dbReference>
<evidence type="ECO:0000256" key="3">
    <source>
        <dbReference type="PIRSR" id="PIRSR004848-1"/>
    </source>
</evidence>
<name>A0A1H1ASP0_9ACTN</name>
<sequence length="247" mass="26824">MSDEVVERRRAELTEALEGIRARIARACAAAGRSTDEVELLAVTKTFPASDAALLADLGVLELAENKEQEARPKTEEFARLRPDSGARWHMVGQLQRNKVRSVARWADVVESVGSRRLAEALQRAVGNALEAGERSRPLDVLLQVNLEQRADRGGCSPEELPELAEIVTRMCEIRLRGVMAVAPLGEDPNVAFATLSGISERLRRDFPEARDLSAGMSGDLESAIAHGSTRVRVGTALLGGRRLVSP</sequence>
<organism evidence="6 7">
    <name type="scientific">Actinopolyspora saharensis</name>
    <dbReference type="NCBI Taxonomy" id="995062"/>
    <lineage>
        <taxon>Bacteria</taxon>
        <taxon>Bacillati</taxon>
        <taxon>Actinomycetota</taxon>
        <taxon>Actinomycetes</taxon>
        <taxon>Actinopolysporales</taxon>
        <taxon>Actinopolysporaceae</taxon>
        <taxon>Actinopolyspora</taxon>
    </lineage>
</organism>
<dbReference type="SUPFAM" id="SSF51419">
    <property type="entry name" value="PLP-binding barrel"/>
    <property type="match status" value="1"/>
</dbReference>
<evidence type="ECO:0000256" key="4">
    <source>
        <dbReference type="RuleBase" id="RU004514"/>
    </source>
</evidence>
<proteinExistence type="inferred from homology"/>
<evidence type="ECO:0000256" key="2">
    <source>
        <dbReference type="HAMAP-Rule" id="MF_02087"/>
    </source>
</evidence>
<dbReference type="NCBIfam" id="TIGR00044">
    <property type="entry name" value="YggS family pyridoxal phosphate-dependent enzyme"/>
    <property type="match status" value="1"/>
</dbReference>
<dbReference type="HAMAP" id="MF_02087">
    <property type="entry name" value="PLP_homeostasis"/>
    <property type="match status" value="1"/>
</dbReference>
<dbReference type="PANTHER" id="PTHR10146:SF14">
    <property type="entry name" value="PYRIDOXAL PHOSPHATE HOMEOSTASIS PROTEIN"/>
    <property type="match status" value="1"/>
</dbReference>
<dbReference type="CDD" id="cd00635">
    <property type="entry name" value="PLPDE_III_YBL036c_like"/>
    <property type="match status" value="1"/>
</dbReference>
<keyword evidence="7" id="KW-1185">Reference proteome</keyword>
<keyword evidence="1 2" id="KW-0663">Pyridoxal phosphate</keyword>
<dbReference type="GO" id="GO:0030170">
    <property type="term" value="F:pyridoxal phosphate binding"/>
    <property type="evidence" value="ECO:0007669"/>
    <property type="project" value="UniProtKB-UniRule"/>
</dbReference>
<dbReference type="RefSeq" id="WP_092522269.1">
    <property type="nucleotide sequence ID" value="NZ_FNKO01000001.1"/>
</dbReference>
<dbReference type="InterPro" id="IPR011078">
    <property type="entry name" value="PyrdxlP_homeostasis"/>
</dbReference>
<comment type="similarity">
    <text evidence="2 4">Belongs to the pyridoxal phosphate-binding protein YggS/PROSC family.</text>
</comment>
<dbReference type="Gene3D" id="3.20.20.10">
    <property type="entry name" value="Alanine racemase"/>
    <property type="match status" value="1"/>
</dbReference>
<comment type="function">
    <text evidence="2">Pyridoxal 5'-phosphate (PLP)-binding protein, which is involved in PLP homeostasis.</text>
</comment>
<dbReference type="AlphaFoldDB" id="A0A1H1ASP0"/>
<accession>A0A1H1ASP0</accession>
<evidence type="ECO:0000259" key="5">
    <source>
        <dbReference type="Pfam" id="PF01168"/>
    </source>
</evidence>
<reference evidence="7" key="1">
    <citation type="submission" date="2016-10" db="EMBL/GenBank/DDBJ databases">
        <authorList>
            <person name="Varghese N."/>
            <person name="Submissions S."/>
        </authorList>
    </citation>
    <scope>NUCLEOTIDE SEQUENCE [LARGE SCALE GENOMIC DNA]</scope>
    <source>
        <strain evidence="7">DSM 45459</strain>
    </source>
</reference>
<comment type="cofactor">
    <cofactor evidence="3">
        <name>pyridoxal 5'-phosphate</name>
        <dbReference type="ChEBI" id="CHEBI:597326"/>
    </cofactor>
</comment>
<dbReference type="PANTHER" id="PTHR10146">
    <property type="entry name" value="PROLINE SYNTHETASE CO-TRANSCRIBED BACTERIAL HOMOLOG PROTEIN"/>
    <property type="match status" value="1"/>
</dbReference>
<evidence type="ECO:0000313" key="7">
    <source>
        <dbReference type="Proteomes" id="UP000199301"/>
    </source>
</evidence>
<protein>
    <recommendedName>
        <fullName evidence="2">Pyridoxal phosphate homeostasis protein</fullName>
        <shortName evidence="2">PLP homeostasis protein</shortName>
    </recommendedName>
</protein>
<dbReference type="PIRSF" id="PIRSF004848">
    <property type="entry name" value="YBL036c_PLPDEIII"/>
    <property type="match status" value="1"/>
</dbReference>
<dbReference type="PROSITE" id="PS01211">
    <property type="entry name" value="UPF0001"/>
    <property type="match status" value="1"/>
</dbReference>
<dbReference type="InterPro" id="IPR001608">
    <property type="entry name" value="Ala_racemase_N"/>
</dbReference>